<dbReference type="Proteomes" id="UP001238805">
    <property type="component" value="Chromosome"/>
</dbReference>
<dbReference type="Pfam" id="PF04480">
    <property type="entry name" value="DUF559"/>
    <property type="match status" value="1"/>
</dbReference>
<dbReference type="InterPro" id="IPR007569">
    <property type="entry name" value="DUF559"/>
</dbReference>
<dbReference type="RefSeq" id="WP_284874843.1">
    <property type="nucleotide sequence ID" value="NZ_CP126970.1"/>
</dbReference>
<evidence type="ECO:0000313" key="3">
    <source>
        <dbReference type="EMBL" id="WIM70253.1"/>
    </source>
</evidence>
<keyword evidence="4" id="KW-1185">Reference proteome</keyword>
<evidence type="ECO:0000259" key="2">
    <source>
        <dbReference type="Pfam" id="PF13338"/>
    </source>
</evidence>
<evidence type="ECO:0000259" key="1">
    <source>
        <dbReference type="Pfam" id="PF04480"/>
    </source>
</evidence>
<accession>A0ABY8VNL0</accession>
<reference evidence="3 4" key="1">
    <citation type="submission" date="2023-05" db="EMBL/GenBank/DDBJ databases">
        <title>Corynebacterium suedekumii sp. nov. and Corynebacterium breve sp. nov. isolated from raw cow's milk.</title>
        <authorList>
            <person name="Baer M.K."/>
            <person name="Mehl L."/>
            <person name="Hellmuth R."/>
            <person name="Marke G."/>
            <person name="Lipski A."/>
        </authorList>
    </citation>
    <scope>NUCLEOTIDE SEQUENCE [LARGE SCALE GENOMIC DNA]</scope>
    <source>
        <strain evidence="3 4">LM112</strain>
    </source>
</reference>
<dbReference type="Pfam" id="PF13338">
    <property type="entry name" value="AbiEi_4"/>
    <property type="match status" value="1"/>
</dbReference>
<evidence type="ECO:0000313" key="4">
    <source>
        <dbReference type="Proteomes" id="UP001238805"/>
    </source>
</evidence>
<dbReference type="InterPro" id="IPR025159">
    <property type="entry name" value="AbiEi_N"/>
</dbReference>
<proteinExistence type="predicted"/>
<sequence>MTTQPLPTGPSILTTIQLHEFGYPTRKIRQLVTQGRLHRIDRGVYCTTPPSAAMVIQALRITRPHLVFTVRTAYQIINRKPLTLPVQALAERPKSRMSTKWAVIRQVTDAPHIRVTGHRVALPVLAVVDLYRQRRMEAIDLIEGYYARREGKALMRDHLDRVGRLPREARAFIESRAYGSDSLTERRIFAPLKRRLPGLEQNVFLEGYWWDGVYDREMVIVEIDGREYHEAEQRGAFVKDRWKRNRVVRAGYIVLTYTAQCVDEHADMIVEQVEDTVRWRRQAENRAARRATPLSWEHLGVWDWHVLWREVRGYTP</sequence>
<protein>
    <submittedName>
        <fullName evidence="3">Type IV toxin-antitoxin system AbiEi family antitoxin domain-containing protein</fullName>
    </submittedName>
</protein>
<organism evidence="3 4">
    <name type="scientific">Corynebacterium suedekumii</name>
    <dbReference type="NCBI Taxonomy" id="3049801"/>
    <lineage>
        <taxon>Bacteria</taxon>
        <taxon>Bacillati</taxon>
        <taxon>Actinomycetota</taxon>
        <taxon>Actinomycetes</taxon>
        <taxon>Mycobacteriales</taxon>
        <taxon>Corynebacteriaceae</taxon>
        <taxon>Corynebacterium</taxon>
    </lineage>
</organism>
<name>A0ABY8VNL0_9CORY</name>
<dbReference type="EMBL" id="CP126970">
    <property type="protein sequence ID" value="WIM70253.1"/>
    <property type="molecule type" value="Genomic_DNA"/>
</dbReference>
<feature type="domain" description="DUF559" evidence="1">
    <location>
        <begin position="195"/>
        <end position="276"/>
    </location>
</feature>
<feature type="domain" description="AbiEi antitoxin N-terminal" evidence="2">
    <location>
        <begin position="11"/>
        <end position="46"/>
    </location>
</feature>
<gene>
    <name evidence="3" type="ORF">QP029_13975</name>
</gene>